<name>A0ABQ1JU75_9GAMM</name>
<keyword evidence="2" id="KW-1185">Reference proteome</keyword>
<accession>A0ABQ1JU75</accession>
<proteinExistence type="predicted"/>
<comment type="caution">
    <text evidence="1">The sequence shown here is derived from an EMBL/GenBank/DDBJ whole genome shotgun (WGS) entry which is preliminary data.</text>
</comment>
<dbReference type="EMBL" id="BMII01000062">
    <property type="protein sequence ID" value="GGB76512.1"/>
    <property type="molecule type" value="Genomic_DNA"/>
</dbReference>
<evidence type="ECO:0000313" key="2">
    <source>
        <dbReference type="Proteomes" id="UP000617555"/>
    </source>
</evidence>
<sequence length="76" mass="8899">MNRNTCANLAYYLCQRFYCQPAGRELICVLGVASQKTNHSALVCWIESIDPKTEIPDILWWEQKLKRQLESNGYLY</sequence>
<dbReference type="Proteomes" id="UP000617555">
    <property type="component" value="Unassembled WGS sequence"/>
</dbReference>
<organism evidence="1 2">
    <name type="scientific">Shewanella inventionis</name>
    <dbReference type="NCBI Taxonomy" id="1738770"/>
    <lineage>
        <taxon>Bacteria</taxon>
        <taxon>Pseudomonadati</taxon>
        <taxon>Pseudomonadota</taxon>
        <taxon>Gammaproteobacteria</taxon>
        <taxon>Alteromonadales</taxon>
        <taxon>Shewanellaceae</taxon>
        <taxon>Shewanella</taxon>
    </lineage>
</organism>
<evidence type="ECO:0000313" key="1">
    <source>
        <dbReference type="EMBL" id="GGB76512.1"/>
    </source>
</evidence>
<gene>
    <name evidence="1" type="ORF">GCM10011607_40970</name>
</gene>
<dbReference type="RefSeq" id="WP_188741136.1">
    <property type="nucleotide sequence ID" value="NZ_BMII01000062.1"/>
</dbReference>
<reference evidence="2" key="1">
    <citation type="journal article" date="2019" name="Int. J. Syst. Evol. Microbiol.">
        <title>The Global Catalogue of Microorganisms (GCM) 10K type strain sequencing project: providing services to taxonomists for standard genome sequencing and annotation.</title>
        <authorList>
            <consortium name="The Broad Institute Genomics Platform"/>
            <consortium name="The Broad Institute Genome Sequencing Center for Infectious Disease"/>
            <person name="Wu L."/>
            <person name="Ma J."/>
        </authorList>
    </citation>
    <scope>NUCLEOTIDE SEQUENCE [LARGE SCALE GENOMIC DNA]</scope>
    <source>
        <strain evidence="2">CGMCC 1.15339</strain>
    </source>
</reference>
<protein>
    <submittedName>
        <fullName evidence="1">Uncharacterized protein</fullName>
    </submittedName>
</protein>